<evidence type="ECO:0000256" key="7">
    <source>
        <dbReference type="ARBA" id="ARBA00023004"/>
    </source>
</evidence>
<dbReference type="Pfam" id="PF00067">
    <property type="entry name" value="p450"/>
    <property type="match status" value="1"/>
</dbReference>
<dbReference type="GO" id="GO:0016705">
    <property type="term" value="F:oxidoreductase activity, acting on paired donors, with incorporation or reduction of molecular oxygen"/>
    <property type="evidence" value="ECO:0007669"/>
    <property type="project" value="InterPro"/>
</dbReference>
<dbReference type="InterPro" id="IPR017972">
    <property type="entry name" value="Cyt_P450_CS"/>
</dbReference>
<evidence type="ECO:0000256" key="5">
    <source>
        <dbReference type="ARBA" id="ARBA00022723"/>
    </source>
</evidence>
<comment type="cofactor">
    <cofactor evidence="1 10">
        <name>heme</name>
        <dbReference type="ChEBI" id="CHEBI:30413"/>
    </cofactor>
</comment>
<dbReference type="GO" id="GO:0004497">
    <property type="term" value="F:monooxygenase activity"/>
    <property type="evidence" value="ECO:0007669"/>
    <property type="project" value="UniProtKB-KW"/>
</dbReference>
<evidence type="ECO:0000256" key="3">
    <source>
        <dbReference type="ARBA" id="ARBA00010617"/>
    </source>
</evidence>
<proteinExistence type="inferred from homology"/>
<dbReference type="OMA" id="WWINFRA"/>
<evidence type="ECO:0000256" key="1">
    <source>
        <dbReference type="ARBA" id="ARBA00001971"/>
    </source>
</evidence>
<dbReference type="InterPro" id="IPR002401">
    <property type="entry name" value="Cyt_P450_E_grp-I"/>
</dbReference>
<keyword evidence="12" id="KW-1133">Transmembrane helix</keyword>
<protein>
    <recommendedName>
        <fullName evidence="15">Flavone synthase II</fullName>
    </recommendedName>
</protein>
<sequence length="520" mass="58594">MTACNAMFAVPSLPVVTLTAISILVISIIILRNKSHRRRRPPGPWGLPLIGHLHLIGPVVHRAFQSLSARYGPIVHLRFGSVPVVLVSSPDLAREFLKSHEITFSSRKHSLAIARLSYNSPFAFAPYGPYWKFIKRISTVDLLGTRSIGKFLPIRRREVHRFLKVMKERADEAAPVNLTEEFLKLAYNIISQMMIGARPSDTQGQAEEVRTLVREVTKIHGQFFISDYVNILKGVDVNGIKERVERVFQRYDGLLEKIISEREGERRRRSCGADETGEDAAKDFLDILLDVMDDEHAEMKLTRNHIKALILDYFTAATDTSAIVMEWALAELINSPTIMQAGRDEIDRAVGKHRIVEETDVPNLPYLLAVMKENLRLHPPIPVVARRSTKEVTVAGYTIQEGSLLFVNNWGISRNPEYWDRPLEFRPSRFLEADGPDVKGQHFHVLPFGSGRRGCPGMSLAMMELPMVLAAMVQCFEWKLVAGSSGVNMVDGKLRLDMTEQPGLTVPRAHELVCVPVARR</sequence>
<evidence type="ECO:0008006" key="15">
    <source>
        <dbReference type="Google" id="ProtNLM"/>
    </source>
</evidence>
<dbReference type="GO" id="GO:0005506">
    <property type="term" value="F:iron ion binding"/>
    <property type="evidence" value="ECO:0007669"/>
    <property type="project" value="InterPro"/>
</dbReference>
<keyword evidence="7 10" id="KW-0408">Iron</keyword>
<evidence type="ECO:0000313" key="13">
    <source>
        <dbReference type="EnsemblPlants" id="Kaladp0058s0647.1.v1.1"/>
    </source>
</evidence>
<dbReference type="Proteomes" id="UP000594263">
    <property type="component" value="Unplaced"/>
</dbReference>
<comment type="similarity">
    <text evidence="3 11">Belongs to the cytochrome P450 family.</text>
</comment>
<feature type="binding site" description="axial binding residue" evidence="10">
    <location>
        <position position="455"/>
    </location>
    <ligand>
        <name>heme</name>
        <dbReference type="ChEBI" id="CHEBI:30413"/>
    </ligand>
    <ligandPart>
        <name>Fe</name>
        <dbReference type="ChEBI" id="CHEBI:18248"/>
    </ligandPart>
</feature>
<dbReference type="InterPro" id="IPR036396">
    <property type="entry name" value="Cyt_P450_sf"/>
</dbReference>
<dbReference type="PRINTS" id="PR00463">
    <property type="entry name" value="EP450I"/>
</dbReference>
<name>A0A7N0UAF2_KALFE</name>
<keyword evidence="12" id="KW-0812">Transmembrane</keyword>
<dbReference type="EnsemblPlants" id="Kaladp0058s0647.1.v1.1">
    <property type="protein sequence ID" value="Kaladp0058s0647.1.v1.1"/>
    <property type="gene ID" value="Kaladp0058s0647.v1.1"/>
</dbReference>
<evidence type="ECO:0000256" key="9">
    <source>
        <dbReference type="ARBA" id="ARBA00023136"/>
    </source>
</evidence>
<reference evidence="13" key="1">
    <citation type="submission" date="2021-01" db="UniProtKB">
        <authorList>
            <consortium name="EnsemblPlants"/>
        </authorList>
    </citation>
    <scope>IDENTIFICATION</scope>
</reference>
<keyword evidence="9 12" id="KW-0472">Membrane</keyword>
<evidence type="ECO:0000256" key="12">
    <source>
        <dbReference type="SAM" id="Phobius"/>
    </source>
</evidence>
<evidence type="ECO:0000256" key="8">
    <source>
        <dbReference type="ARBA" id="ARBA00023033"/>
    </source>
</evidence>
<dbReference type="InterPro" id="IPR001128">
    <property type="entry name" value="Cyt_P450"/>
</dbReference>
<dbReference type="SUPFAM" id="SSF48264">
    <property type="entry name" value="Cytochrome P450"/>
    <property type="match status" value="1"/>
</dbReference>
<feature type="transmembrane region" description="Helical" evidence="12">
    <location>
        <begin position="6"/>
        <end position="31"/>
    </location>
</feature>
<evidence type="ECO:0000256" key="2">
    <source>
        <dbReference type="ARBA" id="ARBA00004370"/>
    </source>
</evidence>
<evidence type="ECO:0000256" key="6">
    <source>
        <dbReference type="ARBA" id="ARBA00023002"/>
    </source>
</evidence>
<dbReference type="FunFam" id="1.10.630.10:FF:000019">
    <property type="entry name" value="Cytochrome P450 family protein"/>
    <property type="match status" value="1"/>
</dbReference>
<evidence type="ECO:0000256" key="10">
    <source>
        <dbReference type="PIRSR" id="PIRSR602401-1"/>
    </source>
</evidence>
<dbReference type="Gene3D" id="1.10.630.10">
    <property type="entry name" value="Cytochrome P450"/>
    <property type="match status" value="1"/>
</dbReference>
<keyword evidence="14" id="KW-1185">Reference proteome</keyword>
<dbReference type="GO" id="GO:0020037">
    <property type="term" value="F:heme binding"/>
    <property type="evidence" value="ECO:0007669"/>
    <property type="project" value="InterPro"/>
</dbReference>
<evidence type="ECO:0000313" key="14">
    <source>
        <dbReference type="Proteomes" id="UP000594263"/>
    </source>
</evidence>
<organism evidence="13 14">
    <name type="scientific">Kalanchoe fedtschenkoi</name>
    <name type="common">Lavender scallops</name>
    <name type="synonym">South American air plant</name>
    <dbReference type="NCBI Taxonomy" id="63787"/>
    <lineage>
        <taxon>Eukaryota</taxon>
        <taxon>Viridiplantae</taxon>
        <taxon>Streptophyta</taxon>
        <taxon>Embryophyta</taxon>
        <taxon>Tracheophyta</taxon>
        <taxon>Spermatophyta</taxon>
        <taxon>Magnoliopsida</taxon>
        <taxon>eudicotyledons</taxon>
        <taxon>Gunneridae</taxon>
        <taxon>Pentapetalae</taxon>
        <taxon>Saxifragales</taxon>
        <taxon>Crassulaceae</taxon>
        <taxon>Kalanchoe</taxon>
    </lineage>
</organism>
<keyword evidence="8 11" id="KW-0503">Monooxygenase</keyword>
<evidence type="ECO:0000256" key="4">
    <source>
        <dbReference type="ARBA" id="ARBA00022617"/>
    </source>
</evidence>
<dbReference type="Gramene" id="Kaladp0058s0647.1.v1.1">
    <property type="protein sequence ID" value="Kaladp0058s0647.1.v1.1"/>
    <property type="gene ID" value="Kaladp0058s0647.v1.1"/>
</dbReference>
<accession>A0A7N0UAF2</accession>
<keyword evidence="5 10" id="KW-0479">Metal-binding</keyword>
<dbReference type="PROSITE" id="PS00086">
    <property type="entry name" value="CYTOCHROME_P450"/>
    <property type="match status" value="1"/>
</dbReference>
<keyword evidence="4 10" id="KW-0349">Heme</keyword>
<dbReference type="AlphaFoldDB" id="A0A7N0UAF2"/>
<dbReference type="PRINTS" id="PR00385">
    <property type="entry name" value="P450"/>
</dbReference>
<comment type="subcellular location">
    <subcellularLocation>
        <location evidence="2">Membrane</location>
    </subcellularLocation>
</comment>
<dbReference type="PANTHER" id="PTHR47943">
    <property type="entry name" value="CYTOCHROME P450 93A3-LIKE"/>
    <property type="match status" value="1"/>
</dbReference>
<keyword evidence="6 11" id="KW-0560">Oxidoreductase</keyword>
<evidence type="ECO:0000256" key="11">
    <source>
        <dbReference type="RuleBase" id="RU000461"/>
    </source>
</evidence>
<dbReference type="GO" id="GO:0016020">
    <property type="term" value="C:membrane"/>
    <property type="evidence" value="ECO:0007669"/>
    <property type="project" value="UniProtKB-SubCell"/>
</dbReference>
<dbReference type="PANTHER" id="PTHR47943:SF8">
    <property type="entry name" value="CYTOCHROME P450"/>
    <property type="match status" value="1"/>
</dbReference>